<sequence length="258" mass="27334">MGLIVVLIILGIIGSFFSGLVGVGGAIVMYPLLFFVPPLLGFEKFTSLEVSGLTAFQVFFSTLSGILTHKNDGSLRGNLIWLIGLPALVSGFIGGLVSKEVPDTYLNMLYGILAIVAVLMMFLPKKDAGESEWAKNVTGVLAVAIGIIVGFVAGMIGAGGAFLFVPLMIQVIRIPTRTAMATSLAITFLSSIGTIIGKILSHSIDYRLAIWLAIAGLIGAPIGVRISKKLSVQKLQWTFAGLLIITAAKIWWDVLLNG</sequence>
<dbReference type="GO" id="GO:0005886">
    <property type="term" value="C:plasma membrane"/>
    <property type="evidence" value="ECO:0007669"/>
    <property type="project" value="UniProtKB-SubCell"/>
</dbReference>
<reference evidence="7 8" key="1">
    <citation type="journal article" date="2016" name="Genome Announc.">
        <title>Whole-Genome Sequence of Rummeliibacillus stabekisii Strain PP9 Isolated from Antarctic Soil.</title>
        <authorList>
            <person name="da Mota F.F."/>
            <person name="Vollu R.E."/>
            <person name="Jurelevicius D."/>
            <person name="Seldin L."/>
        </authorList>
    </citation>
    <scope>NUCLEOTIDE SEQUENCE [LARGE SCALE GENOMIC DNA]</scope>
    <source>
        <strain evidence="7 8">PP9</strain>
    </source>
</reference>
<evidence type="ECO:0000313" key="7">
    <source>
        <dbReference type="EMBL" id="AMW99629.1"/>
    </source>
</evidence>
<dbReference type="InterPro" id="IPR002781">
    <property type="entry name" value="TM_pro_TauE-like"/>
</dbReference>
<protein>
    <recommendedName>
        <fullName evidence="6">Probable membrane transporter protein</fullName>
    </recommendedName>
</protein>
<dbReference type="Proteomes" id="UP000076021">
    <property type="component" value="Chromosome"/>
</dbReference>
<dbReference type="AlphaFoldDB" id="A0A143HDX1"/>
<dbReference type="EMBL" id="CP014806">
    <property type="protein sequence ID" value="AMW99629.1"/>
    <property type="molecule type" value="Genomic_DNA"/>
</dbReference>
<keyword evidence="5 6" id="KW-0472">Membrane</keyword>
<dbReference type="OrthoDB" id="9792581at2"/>
<feature type="transmembrane region" description="Helical" evidence="6">
    <location>
        <begin position="143"/>
        <end position="167"/>
    </location>
</feature>
<dbReference type="Pfam" id="PF01925">
    <property type="entry name" value="TauE"/>
    <property type="match status" value="1"/>
</dbReference>
<reference evidence="8" key="2">
    <citation type="submission" date="2016-03" db="EMBL/GenBank/DDBJ databases">
        <authorList>
            <person name="Ploux O."/>
        </authorList>
    </citation>
    <scope>NUCLEOTIDE SEQUENCE [LARGE SCALE GENOMIC DNA]</scope>
    <source>
        <strain evidence="8">PP9</strain>
    </source>
</reference>
<accession>A0A143HDX1</accession>
<evidence type="ECO:0000313" key="8">
    <source>
        <dbReference type="Proteomes" id="UP000076021"/>
    </source>
</evidence>
<feature type="transmembrane region" description="Helical" evidence="6">
    <location>
        <begin position="206"/>
        <end position="223"/>
    </location>
</feature>
<comment type="subcellular location">
    <subcellularLocation>
        <location evidence="6">Cell membrane</location>
        <topology evidence="6">Multi-pass membrane protein</topology>
    </subcellularLocation>
    <subcellularLocation>
        <location evidence="1">Membrane</location>
        <topology evidence="1">Multi-pass membrane protein</topology>
    </subcellularLocation>
</comment>
<name>A0A143HDX1_9BACL</name>
<dbReference type="PANTHER" id="PTHR43701">
    <property type="entry name" value="MEMBRANE TRANSPORTER PROTEIN MJ0441-RELATED"/>
    <property type="match status" value="1"/>
</dbReference>
<dbReference type="InterPro" id="IPR051598">
    <property type="entry name" value="TSUP/Inactive_protease-like"/>
</dbReference>
<dbReference type="STRING" id="241244.ATY39_09240"/>
<keyword evidence="4 6" id="KW-1133">Transmembrane helix</keyword>
<keyword evidence="8" id="KW-1185">Reference proteome</keyword>
<feature type="transmembrane region" description="Helical" evidence="6">
    <location>
        <begin position="104"/>
        <end position="123"/>
    </location>
</feature>
<keyword evidence="3 6" id="KW-0812">Transmembrane</keyword>
<evidence type="ECO:0000256" key="5">
    <source>
        <dbReference type="ARBA" id="ARBA00023136"/>
    </source>
</evidence>
<feature type="transmembrane region" description="Helical" evidence="6">
    <location>
        <begin position="6"/>
        <end position="36"/>
    </location>
</feature>
<evidence type="ECO:0000256" key="6">
    <source>
        <dbReference type="RuleBase" id="RU363041"/>
    </source>
</evidence>
<feature type="transmembrane region" description="Helical" evidence="6">
    <location>
        <begin position="235"/>
        <end position="252"/>
    </location>
</feature>
<keyword evidence="6" id="KW-1003">Cell membrane</keyword>
<gene>
    <name evidence="7" type="ORF">ATY39_09240</name>
</gene>
<feature type="transmembrane region" description="Helical" evidence="6">
    <location>
        <begin position="179"/>
        <end position="200"/>
    </location>
</feature>
<organism evidence="7 8">
    <name type="scientific">Rummeliibacillus stabekisii</name>
    <dbReference type="NCBI Taxonomy" id="241244"/>
    <lineage>
        <taxon>Bacteria</taxon>
        <taxon>Bacillati</taxon>
        <taxon>Bacillota</taxon>
        <taxon>Bacilli</taxon>
        <taxon>Bacillales</taxon>
        <taxon>Caryophanaceae</taxon>
        <taxon>Rummeliibacillus</taxon>
    </lineage>
</organism>
<comment type="similarity">
    <text evidence="2 6">Belongs to the 4-toluene sulfonate uptake permease (TSUP) (TC 2.A.102) family.</text>
</comment>
<evidence type="ECO:0000256" key="3">
    <source>
        <dbReference type="ARBA" id="ARBA00022692"/>
    </source>
</evidence>
<dbReference type="RefSeq" id="WP_066788938.1">
    <property type="nucleotide sequence ID" value="NZ_CP014806.1"/>
</dbReference>
<dbReference type="PANTHER" id="PTHR43701:SF13">
    <property type="entry name" value="MEMBRANE TRANSPORTER PROTEIN YRKJ-RELATED"/>
    <property type="match status" value="1"/>
</dbReference>
<feature type="transmembrane region" description="Helical" evidence="6">
    <location>
        <begin position="79"/>
        <end position="97"/>
    </location>
</feature>
<evidence type="ECO:0000256" key="2">
    <source>
        <dbReference type="ARBA" id="ARBA00009142"/>
    </source>
</evidence>
<evidence type="ECO:0000256" key="1">
    <source>
        <dbReference type="ARBA" id="ARBA00004141"/>
    </source>
</evidence>
<proteinExistence type="inferred from homology"/>
<dbReference type="KEGG" id="rst:ATY39_09240"/>
<evidence type="ECO:0000256" key="4">
    <source>
        <dbReference type="ARBA" id="ARBA00022989"/>
    </source>
</evidence>